<dbReference type="Proteomes" id="UP000270094">
    <property type="component" value="Unassembled WGS sequence"/>
</dbReference>
<evidence type="ECO:0000313" key="2">
    <source>
        <dbReference type="Proteomes" id="UP000270094"/>
    </source>
</evidence>
<sequence length="78" mass="8613">MSRVEAKQSSSKNGKKIFRFESETDKIPLFSSSRIGKRVAVKDFGVDVDDLLHGITVSWGTEVQPSYSSIFETSLLGS</sequence>
<dbReference type="EMBL" id="UYYB01099265">
    <property type="protein sequence ID" value="VDM77458.1"/>
    <property type="molecule type" value="Genomic_DNA"/>
</dbReference>
<reference evidence="1 2" key="1">
    <citation type="submission" date="2018-11" db="EMBL/GenBank/DDBJ databases">
        <authorList>
            <consortium name="Pathogen Informatics"/>
        </authorList>
    </citation>
    <scope>NUCLEOTIDE SEQUENCE [LARGE SCALE GENOMIC DNA]</scope>
</reference>
<gene>
    <name evidence="1" type="ORF">SVUK_LOCUS12456</name>
</gene>
<organism evidence="1 2">
    <name type="scientific">Strongylus vulgaris</name>
    <name type="common">Blood worm</name>
    <dbReference type="NCBI Taxonomy" id="40348"/>
    <lineage>
        <taxon>Eukaryota</taxon>
        <taxon>Metazoa</taxon>
        <taxon>Ecdysozoa</taxon>
        <taxon>Nematoda</taxon>
        <taxon>Chromadorea</taxon>
        <taxon>Rhabditida</taxon>
        <taxon>Rhabditina</taxon>
        <taxon>Rhabditomorpha</taxon>
        <taxon>Strongyloidea</taxon>
        <taxon>Strongylidae</taxon>
        <taxon>Strongylus</taxon>
    </lineage>
</organism>
<accession>A0A3P7LE40</accession>
<proteinExistence type="predicted"/>
<dbReference type="AlphaFoldDB" id="A0A3P7LE40"/>
<evidence type="ECO:0000313" key="1">
    <source>
        <dbReference type="EMBL" id="VDM77458.1"/>
    </source>
</evidence>
<name>A0A3P7LE40_STRVU</name>
<protein>
    <submittedName>
        <fullName evidence="1">Uncharacterized protein</fullName>
    </submittedName>
</protein>
<keyword evidence="2" id="KW-1185">Reference proteome</keyword>